<dbReference type="InterPro" id="IPR020026">
    <property type="entry name" value="PseC"/>
</dbReference>
<organism evidence="4 5">
    <name type="scientific">Candidatus Curtissbacteria bacterium RIFCSPHIGHO2_02_FULL_40_17</name>
    <dbReference type="NCBI Taxonomy" id="1797715"/>
    <lineage>
        <taxon>Bacteria</taxon>
        <taxon>Candidatus Curtissiibacteriota</taxon>
    </lineage>
</organism>
<dbReference type="GO" id="GO:0030170">
    <property type="term" value="F:pyridoxal phosphate binding"/>
    <property type="evidence" value="ECO:0007669"/>
    <property type="project" value="TreeGrafter"/>
</dbReference>
<dbReference type="Gene3D" id="3.40.640.10">
    <property type="entry name" value="Type I PLP-dependent aspartate aminotransferase-like (Major domain)"/>
    <property type="match status" value="1"/>
</dbReference>
<evidence type="ECO:0000256" key="3">
    <source>
        <dbReference type="RuleBase" id="RU004508"/>
    </source>
</evidence>
<reference evidence="4 5" key="1">
    <citation type="journal article" date="2016" name="Nat. Commun.">
        <title>Thousands of microbial genomes shed light on interconnected biogeochemical processes in an aquifer system.</title>
        <authorList>
            <person name="Anantharaman K."/>
            <person name="Brown C.T."/>
            <person name="Hug L.A."/>
            <person name="Sharon I."/>
            <person name="Castelle C.J."/>
            <person name="Probst A.J."/>
            <person name="Thomas B.C."/>
            <person name="Singh A."/>
            <person name="Wilkins M.J."/>
            <person name="Karaoz U."/>
            <person name="Brodie E.L."/>
            <person name="Williams K.H."/>
            <person name="Hubbard S.S."/>
            <person name="Banfield J.F."/>
        </authorList>
    </citation>
    <scope>NUCLEOTIDE SEQUENCE [LARGE SCALE GENOMIC DNA]</scope>
</reference>
<dbReference type="STRING" id="1797715.A3D81_01160"/>
<keyword evidence="2 3" id="KW-0663">Pyridoxal phosphate</keyword>
<dbReference type="Proteomes" id="UP000178492">
    <property type="component" value="Unassembled WGS sequence"/>
</dbReference>
<evidence type="ECO:0000313" key="5">
    <source>
        <dbReference type="Proteomes" id="UP000178492"/>
    </source>
</evidence>
<proteinExistence type="inferred from homology"/>
<evidence type="ECO:0000256" key="1">
    <source>
        <dbReference type="PIRSR" id="PIRSR000390-1"/>
    </source>
</evidence>
<name>A0A1F5GHP2_9BACT</name>
<dbReference type="AlphaFoldDB" id="A0A1F5GHP2"/>
<evidence type="ECO:0000256" key="2">
    <source>
        <dbReference type="PIRSR" id="PIRSR000390-2"/>
    </source>
</evidence>
<dbReference type="SUPFAM" id="SSF53383">
    <property type="entry name" value="PLP-dependent transferases"/>
    <property type="match status" value="1"/>
</dbReference>
<dbReference type="NCBIfam" id="TIGR03588">
    <property type="entry name" value="PseC"/>
    <property type="match status" value="1"/>
</dbReference>
<dbReference type="InterPro" id="IPR015422">
    <property type="entry name" value="PyrdxlP-dep_Trfase_small"/>
</dbReference>
<dbReference type="GO" id="GO:0008483">
    <property type="term" value="F:transaminase activity"/>
    <property type="evidence" value="ECO:0007669"/>
    <property type="project" value="TreeGrafter"/>
</dbReference>
<dbReference type="InterPro" id="IPR015424">
    <property type="entry name" value="PyrdxlP-dep_Trfase"/>
</dbReference>
<dbReference type="PIRSF" id="PIRSF000390">
    <property type="entry name" value="PLP_StrS"/>
    <property type="match status" value="1"/>
</dbReference>
<dbReference type="PANTHER" id="PTHR30244:SF34">
    <property type="entry name" value="DTDP-4-AMINO-4,6-DIDEOXYGALACTOSE TRANSAMINASE"/>
    <property type="match status" value="1"/>
</dbReference>
<protein>
    <submittedName>
        <fullName evidence="4">UDP-4-amino-4, 6-dideoxy-N-acetyl-beta-L-altrosamine transaminase</fullName>
    </submittedName>
</protein>
<dbReference type="CDD" id="cd00616">
    <property type="entry name" value="AHBA_syn"/>
    <property type="match status" value="1"/>
</dbReference>
<comment type="similarity">
    <text evidence="3">Belongs to the DegT/DnrJ/EryC1 family.</text>
</comment>
<sequence>MVIPYGHQLIDDSDISSVVEALKSDWITQGKRIEQFEKSLSKFVGAKYTCVVANGTCALHAACIAAGIGPGDEVIVPALTFVASANCVLYCGAKPVLCDVYPDTITIDVEQAQKKITQKTRAIIAVDFAGHPADWDKLKKLAGKYHLILIDDASHALGSVYKGRRIGSIADLTTFSFHPVKAITTGEGGAVATNEKRYFETIKKIRHHGISRPKESKSKGGWYYDVDTLGYNFRMTDIQAALGASQLKKIDSFIQTRRKIWGIYQKQLRNVDGVSLPVEKKEAKSAWHLFPIRMNSKNRKRVFDKMRKDGIGVQVHYIPIHFFSLYRKDYKIGDFPIAESYYHQALSLPLYAGLQLNEQMYVIESLKKALR</sequence>
<dbReference type="PANTHER" id="PTHR30244">
    <property type="entry name" value="TRANSAMINASE"/>
    <property type="match status" value="1"/>
</dbReference>
<dbReference type="Gene3D" id="3.90.1150.10">
    <property type="entry name" value="Aspartate Aminotransferase, domain 1"/>
    <property type="match status" value="1"/>
</dbReference>
<comment type="caution">
    <text evidence="4">The sequence shown here is derived from an EMBL/GenBank/DDBJ whole genome shotgun (WGS) entry which is preliminary data.</text>
</comment>
<dbReference type="GO" id="GO:0000271">
    <property type="term" value="P:polysaccharide biosynthetic process"/>
    <property type="evidence" value="ECO:0007669"/>
    <property type="project" value="TreeGrafter"/>
</dbReference>
<feature type="modified residue" description="N6-(pyridoxal phosphate)lysine" evidence="2">
    <location>
        <position position="181"/>
    </location>
</feature>
<dbReference type="EMBL" id="MFBE01000015">
    <property type="protein sequence ID" value="OGD91391.1"/>
    <property type="molecule type" value="Genomic_DNA"/>
</dbReference>
<gene>
    <name evidence="4" type="ORF">A3D81_01160</name>
</gene>
<feature type="active site" description="Proton acceptor" evidence="1">
    <location>
        <position position="181"/>
    </location>
</feature>
<dbReference type="Pfam" id="PF01041">
    <property type="entry name" value="DegT_DnrJ_EryC1"/>
    <property type="match status" value="1"/>
</dbReference>
<dbReference type="InterPro" id="IPR000653">
    <property type="entry name" value="DegT/StrS_aminotransferase"/>
</dbReference>
<dbReference type="InterPro" id="IPR015421">
    <property type="entry name" value="PyrdxlP-dep_Trfase_major"/>
</dbReference>
<evidence type="ECO:0000313" key="4">
    <source>
        <dbReference type="EMBL" id="OGD91391.1"/>
    </source>
</evidence>
<accession>A0A1F5GHP2</accession>